<proteinExistence type="predicted"/>
<reference evidence="1" key="1">
    <citation type="journal article" date="2015" name="Nature">
        <title>Complex archaea that bridge the gap between prokaryotes and eukaryotes.</title>
        <authorList>
            <person name="Spang A."/>
            <person name="Saw J.H."/>
            <person name="Jorgensen S.L."/>
            <person name="Zaremba-Niedzwiedzka K."/>
            <person name="Martijn J."/>
            <person name="Lind A.E."/>
            <person name="van Eijk R."/>
            <person name="Schleper C."/>
            <person name="Guy L."/>
            <person name="Ettema T.J."/>
        </authorList>
    </citation>
    <scope>NUCLEOTIDE SEQUENCE</scope>
</reference>
<evidence type="ECO:0000313" key="1">
    <source>
        <dbReference type="EMBL" id="KKN88280.1"/>
    </source>
</evidence>
<name>A0A0F9U4Z7_9ZZZZ</name>
<comment type="caution">
    <text evidence="1">The sequence shown here is derived from an EMBL/GenBank/DDBJ whole genome shotgun (WGS) entry which is preliminary data.</text>
</comment>
<dbReference type="AlphaFoldDB" id="A0A0F9U4Z7"/>
<gene>
    <name evidence="1" type="ORF">LCGC14_0248420</name>
</gene>
<dbReference type="EMBL" id="LAZR01000129">
    <property type="protein sequence ID" value="KKN88280.1"/>
    <property type="molecule type" value="Genomic_DNA"/>
</dbReference>
<protein>
    <submittedName>
        <fullName evidence="1">Uncharacterized protein</fullName>
    </submittedName>
</protein>
<accession>A0A0F9U4Z7</accession>
<sequence>MTDEESKRFEKQKIPFGEFENLTVDKIFFNEELRSRLEWYADEESFVDKLRRYLNSDRVKRLLR</sequence>
<organism evidence="1">
    <name type="scientific">marine sediment metagenome</name>
    <dbReference type="NCBI Taxonomy" id="412755"/>
    <lineage>
        <taxon>unclassified sequences</taxon>
        <taxon>metagenomes</taxon>
        <taxon>ecological metagenomes</taxon>
    </lineage>
</organism>